<organism evidence="3 4">
    <name type="scientific">Rhizocola hellebori</name>
    <dbReference type="NCBI Taxonomy" id="1392758"/>
    <lineage>
        <taxon>Bacteria</taxon>
        <taxon>Bacillati</taxon>
        <taxon>Actinomycetota</taxon>
        <taxon>Actinomycetes</taxon>
        <taxon>Micromonosporales</taxon>
        <taxon>Micromonosporaceae</taxon>
        <taxon>Rhizocola</taxon>
    </lineage>
</organism>
<dbReference type="SUPFAM" id="SSF53474">
    <property type="entry name" value="alpha/beta-Hydrolases"/>
    <property type="match status" value="1"/>
</dbReference>
<protein>
    <submittedName>
        <fullName evidence="3">Alpha/beta hydrolase</fullName>
    </submittedName>
</protein>
<dbReference type="InterPro" id="IPR050266">
    <property type="entry name" value="AB_hydrolase_sf"/>
</dbReference>
<dbReference type="PRINTS" id="PR00111">
    <property type="entry name" value="ABHYDROLASE"/>
</dbReference>
<dbReference type="RefSeq" id="WP_203908585.1">
    <property type="nucleotide sequence ID" value="NZ_BONY01000014.1"/>
</dbReference>
<dbReference type="Pfam" id="PF00561">
    <property type="entry name" value="Abhydrolase_1"/>
    <property type="match status" value="1"/>
</dbReference>
<comment type="caution">
    <text evidence="3">The sequence shown here is derived from an EMBL/GenBank/DDBJ whole genome shotgun (WGS) entry which is preliminary data.</text>
</comment>
<dbReference type="GO" id="GO:0016020">
    <property type="term" value="C:membrane"/>
    <property type="evidence" value="ECO:0007669"/>
    <property type="project" value="TreeGrafter"/>
</dbReference>
<evidence type="ECO:0000313" key="3">
    <source>
        <dbReference type="EMBL" id="GIH04713.1"/>
    </source>
</evidence>
<reference evidence="3" key="1">
    <citation type="submission" date="2021-01" db="EMBL/GenBank/DDBJ databases">
        <title>Whole genome shotgun sequence of Rhizocola hellebori NBRC 109834.</title>
        <authorList>
            <person name="Komaki H."/>
            <person name="Tamura T."/>
        </authorList>
    </citation>
    <scope>NUCLEOTIDE SEQUENCE</scope>
    <source>
        <strain evidence="3">NBRC 109834</strain>
    </source>
</reference>
<evidence type="ECO:0000313" key="4">
    <source>
        <dbReference type="Proteomes" id="UP000612899"/>
    </source>
</evidence>
<dbReference type="InterPro" id="IPR029058">
    <property type="entry name" value="AB_hydrolase_fold"/>
</dbReference>
<keyword evidence="4" id="KW-1185">Reference proteome</keyword>
<keyword evidence="1 3" id="KW-0378">Hydrolase</keyword>
<name>A0A8J3Q627_9ACTN</name>
<dbReference type="GO" id="GO:0016787">
    <property type="term" value="F:hydrolase activity"/>
    <property type="evidence" value="ECO:0007669"/>
    <property type="project" value="UniProtKB-KW"/>
</dbReference>
<dbReference type="AlphaFoldDB" id="A0A8J3Q627"/>
<evidence type="ECO:0000259" key="2">
    <source>
        <dbReference type="Pfam" id="PF00561"/>
    </source>
</evidence>
<dbReference type="PANTHER" id="PTHR43798:SF31">
    <property type="entry name" value="AB HYDROLASE SUPERFAMILY PROTEIN YCLE"/>
    <property type="match status" value="1"/>
</dbReference>
<accession>A0A8J3Q627</accession>
<dbReference type="EMBL" id="BONY01000014">
    <property type="protein sequence ID" value="GIH04713.1"/>
    <property type="molecule type" value="Genomic_DNA"/>
</dbReference>
<dbReference type="Proteomes" id="UP000612899">
    <property type="component" value="Unassembled WGS sequence"/>
</dbReference>
<dbReference type="Gene3D" id="3.40.50.1820">
    <property type="entry name" value="alpha/beta hydrolase"/>
    <property type="match status" value="1"/>
</dbReference>
<feature type="domain" description="AB hydrolase-1" evidence="2">
    <location>
        <begin position="28"/>
        <end position="275"/>
    </location>
</feature>
<evidence type="ECO:0000256" key="1">
    <source>
        <dbReference type="ARBA" id="ARBA00022801"/>
    </source>
</evidence>
<sequence>MGIEDLFTLKSGRRLAVHTLAEGVSGRTVVLCHAAPGSGLFDPDPEATWARGVALISVDRPGYGGSDPVGPGEWSSVERAADELAEVLVQLGTGPVGVAGWSAGGRVALALAARHPDLVERVAVVATPAPHEEVPWIPPEQNAGLEALRSMPPDQVHAALTQQLAPLATDPAHAVALLGAGPADQAALAAPGARDRLEAMLRNAFVQGAAGLAADIAGYCLAPWGFEPEQVEAKTLLVYGAADPVAGPRHGKWYQRRVPDARFEQSPGSGHLDIIPRWQRVLSHLAPHSKR</sequence>
<dbReference type="PANTHER" id="PTHR43798">
    <property type="entry name" value="MONOACYLGLYCEROL LIPASE"/>
    <property type="match status" value="1"/>
</dbReference>
<proteinExistence type="predicted"/>
<dbReference type="InterPro" id="IPR000073">
    <property type="entry name" value="AB_hydrolase_1"/>
</dbReference>
<gene>
    <name evidence="3" type="ORF">Rhe02_27800</name>
</gene>